<organism evidence="1 2">
    <name type="scientific">Mobiluncus mulieris ATCC 35239</name>
    <dbReference type="NCBI Taxonomy" id="871571"/>
    <lineage>
        <taxon>Bacteria</taxon>
        <taxon>Bacillati</taxon>
        <taxon>Actinomycetota</taxon>
        <taxon>Actinomycetes</taxon>
        <taxon>Actinomycetales</taxon>
        <taxon>Actinomycetaceae</taxon>
        <taxon>Mobiluncus</taxon>
    </lineage>
</organism>
<dbReference type="Proteomes" id="UP000003045">
    <property type="component" value="Unassembled WGS sequence"/>
</dbReference>
<name>E0QNI0_9ACTO</name>
<keyword evidence="2" id="KW-1185">Reference proteome</keyword>
<evidence type="ECO:0000313" key="2">
    <source>
        <dbReference type="Proteomes" id="UP000003045"/>
    </source>
</evidence>
<dbReference type="EMBL" id="AEET01000012">
    <property type="protein sequence ID" value="EFM46952.1"/>
    <property type="molecule type" value="Genomic_DNA"/>
</dbReference>
<dbReference type="HOGENOM" id="CLU_3137769_0_0_11"/>
<sequence>MAGATPHPVWVGWVGLEADPTNPQKGSISKLRIALTESAPTLFGVGFRR</sequence>
<dbReference type="AlphaFoldDB" id="E0QNI0"/>
<protein>
    <submittedName>
        <fullName evidence="1">Uncharacterized protein</fullName>
    </submittedName>
</protein>
<reference evidence="1" key="1">
    <citation type="submission" date="2010-08" db="EMBL/GenBank/DDBJ databases">
        <authorList>
            <person name="Muzny D."/>
            <person name="Qin X."/>
            <person name="Deng J."/>
            <person name="Jiang H."/>
            <person name="Liu Y."/>
            <person name="Qu J."/>
            <person name="Song X.-Z."/>
            <person name="Zhang L."/>
            <person name="Thornton R."/>
            <person name="Coyle M."/>
            <person name="Francisco L."/>
            <person name="Jackson L."/>
            <person name="Javaid M."/>
            <person name="Korchina V."/>
            <person name="Kovar C."/>
            <person name="Mata R."/>
            <person name="Mathew T."/>
            <person name="Ngo R."/>
            <person name="Nguyen L."/>
            <person name="Nguyen N."/>
            <person name="Okwuonu G."/>
            <person name="Ongeri F."/>
            <person name="Pham C."/>
            <person name="Simmons D."/>
            <person name="Wilczek-Boney K."/>
            <person name="Hale W."/>
            <person name="Jakkamsetti A."/>
            <person name="Pham P."/>
            <person name="Ruth R."/>
            <person name="San Lucas F."/>
            <person name="Warren J."/>
            <person name="Zhang J."/>
            <person name="Zhao Z."/>
            <person name="Zhou C."/>
            <person name="Zhu D."/>
            <person name="Lee S."/>
            <person name="Bess C."/>
            <person name="Blankenburg K."/>
            <person name="Forbes L."/>
            <person name="Fu Q."/>
            <person name="Gubbala S."/>
            <person name="Hirani K."/>
            <person name="Jayaseelan J.C."/>
            <person name="Lara F."/>
            <person name="Munidasa M."/>
            <person name="Palculict T."/>
            <person name="Patil S."/>
            <person name="Pu L.-L."/>
            <person name="Saada N."/>
            <person name="Tang L."/>
            <person name="Weissenberger G."/>
            <person name="Zhu Y."/>
            <person name="Hemphill L."/>
            <person name="Shang Y."/>
            <person name="Youmans B."/>
            <person name="Ayvaz T."/>
            <person name="Ross M."/>
            <person name="Santibanez J."/>
            <person name="Aqrawi P."/>
            <person name="Gross S."/>
            <person name="Joshi V."/>
            <person name="Fowler G."/>
            <person name="Nazareth L."/>
            <person name="Reid J."/>
            <person name="Worley K."/>
            <person name="Petrosino J."/>
            <person name="Highlander S."/>
            <person name="Gibbs R."/>
        </authorList>
    </citation>
    <scope>NUCLEOTIDE SEQUENCE [LARGE SCALE GENOMIC DNA]</scope>
    <source>
        <strain evidence="1">ATCC 35239</strain>
    </source>
</reference>
<gene>
    <name evidence="1" type="ORF">HMPREF0580_0444</name>
</gene>
<comment type="caution">
    <text evidence="1">The sequence shown here is derived from an EMBL/GenBank/DDBJ whole genome shotgun (WGS) entry which is preliminary data.</text>
</comment>
<accession>E0QNI0</accession>
<proteinExistence type="predicted"/>
<evidence type="ECO:0000313" key="1">
    <source>
        <dbReference type="EMBL" id="EFM46952.1"/>
    </source>
</evidence>